<evidence type="ECO:0000256" key="3">
    <source>
        <dbReference type="ARBA" id="ARBA00022840"/>
    </source>
</evidence>
<keyword evidence="1" id="KW-0813">Transport</keyword>
<dbReference type="PROSITE" id="PS00211">
    <property type="entry name" value="ABC_TRANSPORTER_1"/>
    <property type="match status" value="1"/>
</dbReference>
<dbReference type="PROSITE" id="PS50893">
    <property type="entry name" value="ABC_TRANSPORTER_2"/>
    <property type="match status" value="1"/>
</dbReference>
<organism evidence="10">
    <name type="scientific">Caldiarchaeum subterraneum</name>
    <dbReference type="NCBI Taxonomy" id="311458"/>
    <lineage>
        <taxon>Archaea</taxon>
        <taxon>Nitrososphaerota</taxon>
        <taxon>Candidatus Caldarchaeales</taxon>
        <taxon>Candidatus Caldarchaeaceae</taxon>
        <taxon>Candidatus Caldarchaeum</taxon>
    </lineage>
</organism>
<keyword evidence="3 10" id="KW-0067">ATP-binding</keyword>
<dbReference type="InterPro" id="IPR008995">
    <property type="entry name" value="Mo/tungstate-bd_C_term_dom"/>
</dbReference>
<protein>
    <recommendedName>
        <fullName evidence="7">Molybdate/tungstate import ATP-binding protein WtpC</fullName>
        <ecNumber evidence="6">7.3.2.6</ecNumber>
    </recommendedName>
</protein>
<dbReference type="FunFam" id="3.40.50.300:FF:000042">
    <property type="entry name" value="Maltose/maltodextrin ABC transporter, ATP-binding protein"/>
    <property type="match status" value="1"/>
</dbReference>
<evidence type="ECO:0000256" key="7">
    <source>
        <dbReference type="ARBA" id="ARBA00041133"/>
    </source>
</evidence>
<accession>A0A7C5Y767</accession>
<dbReference type="InterPro" id="IPR003593">
    <property type="entry name" value="AAA+_ATPase"/>
</dbReference>
<dbReference type="PANTHER" id="PTHR42781:SF4">
    <property type="entry name" value="SPERMIDINE_PUTRESCINE IMPORT ATP-BINDING PROTEIN POTA"/>
    <property type="match status" value="1"/>
</dbReference>
<keyword evidence="2" id="KW-0547">Nucleotide-binding</keyword>
<evidence type="ECO:0000256" key="2">
    <source>
        <dbReference type="ARBA" id="ARBA00022741"/>
    </source>
</evidence>
<evidence type="ECO:0000259" key="9">
    <source>
        <dbReference type="PROSITE" id="PS50893"/>
    </source>
</evidence>
<dbReference type="Pfam" id="PF08402">
    <property type="entry name" value="TOBE_2"/>
    <property type="match status" value="1"/>
</dbReference>
<evidence type="ECO:0000256" key="6">
    <source>
        <dbReference type="ARBA" id="ARBA00039025"/>
    </source>
</evidence>
<feature type="domain" description="ABC transporter" evidence="9">
    <location>
        <begin position="4"/>
        <end position="236"/>
    </location>
</feature>
<name>A0A7C5Y767_CALS0</name>
<dbReference type="GO" id="GO:0016887">
    <property type="term" value="F:ATP hydrolysis activity"/>
    <property type="evidence" value="ECO:0007669"/>
    <property type="project" value="InterPro"/>
</dbReference>
<reference evidence="10" key="1">
    <citation type="journal article" date="2020" name="mSystems">
        <title>Genome- and Community-Level Interaction Insights into Carbon Utilization and Element Cycling Functions of Hydrothermarchaeota in Hydrothermal Sediment.</title>
        <authorList>
            <person name="Zhou Z."/>
            <person name="Liu Y."/>
            <person name="Xu W."/>
            <person name="Pan J."/>
            <person name="Luo Z.H."/>
            <person name="Li M."/>
        </authorList>
    </citation>
    <scope>NUCLEOTIDE SEQUENCE [LARGE SCALE GENOMIC DNA]</scope>
    <source>
        <strain evidence="10">SpSt-1084</strain>
    </source>
</reference>
<comment type="caution">
    <text evidence="10">The sequence shown here is derived from an EMBL/GenBank/DDBJ whole genome shotgun (WGS) entry which is preliminary data.</text>
</comment>
<dbReference type="SUPFAM" id="SSF50331">
    <property type="entry name" value="MOP-like"/>
    <property type="match status" value="1"/>
</dbReference>
<gene>
    <name evidence="10" type="ORF">ENM42_01885</name>
</gene>
<comment type="catalytic activity">
    <reaction evidence="8">
        <text>tungstate(in) + ATP + H2O = tungstate(out) + ADP + phosphate + H(+)</text>
        <dbReference type="Rhea" id="RHEA:35027"/>
        <dbReference type="ChEBI" id="CHEBI:15377"/>
        <dbReference type="ChEBI" id="CHEBI:15378"/>
        <dbReference type="ChEBI" id="CHEBI:30616"/>
        <dbReference type="ChEBI" id="CHEBI:43474"/>
        <dbReference type="ChEBI" id="CHEBI:46502"/>
        <dbReference type="ChEBI" id="CHEBI:456216"/>
        <dbReference type="EC" id="7.3.2.6"/>
    </reaction>
</comment>
<dbReference type="GO" id="GO:0005524">
    <property type="term" value="F:ATP binding"/>
    <property type="evidence" value="ECO:0007669"/>
    <property type="project" value="UniProtKB-KW"/>
</dbReference>
<dbReference type="InterPro" id="IPR003439">
    <property type="entry name" value="ABC_transporter-like_ATP-bd"/>
</dbReference>
<evidence type="ECO:0000256" key="8">
    <source>
        <dbReference type="ARBA" id="ARBA00047936"/>
    </source>
</evidence>
<dbReference type="EMBL" id="DRXS01000102">
    <property type="protein sequence ID" value="HHR40559.1"/>
    <property type="molecule type" value="Genomic_DNA"/>
</dbReference>
<dbReference type="Pfam" id="PF00005">
    <property type="entry name" value="ABC_tran"/>
    <property type="match status" value="1"/>
</dbReference>
<dbReference type="SUPFAM" id="SSF52540">
    <property type="entry name" value="P-loop containing nucleoside triphosphate hydrolases"/>
    <property type="match status" value="1"/>
</dbReference>
<dbReference type="GO" id="GO:0043190">
    <property type="term" value="C:ATP-binding cassette (ABC) transporter complex"/>
    <property type="evidence" value="ECO:0007669"/>
    <property type="project" value="InterPro"/>
</dbReference>
<dbReference type="EC" id="7.3.2.6" evidence="6"/>
<comment type="subunit">
    <text evidence="5">The complex is composed of two ATP-binding proteins (WtpC), two transmembrane proteins (WtpB) and a solute-binding protein (WtpA).</text>
</comment>
<comment type="similarity">
    <text evidence="4">Belongs to the ABC transporter superfamily. Sulfate/tungstate importer (TC 3.A.1.6) family.</text>
</comment>
<dbReference type="InterPro" id="IPR017871">
    <property type="entry name" value="ABC_transporter-like_CS"/>
</dbReference>
<evidence type="ECO:0000256" key="4">
    <source>
        <dbReference type="ARBA" id="ARBA00038307"/>
    </source>
</evidence>
<dbReference type="Gene3D" id="2.40.50.100">
    <property type="match status" value="1"/>
</dbReference>
<evidence type="ECO:0000313" key="10">
    <source>
        <dbReference type="EMBL" id="HHR40559.1"/>
    </source>
</evidence>
<dbReference type="AlphaFoldDB" id="A0A7C5Y767"/>
<dbReference type="InterPro" id="IPR013611">
    <property type="entry name" value="Transp-assoc_OB_typ2"/>
</dbReference>
<dbReference type="GO" id="GO:1901238">
    <property type="term" value="F:ABC-type tungstate transporter activity"/>
    <property type="evidence" value="ECO:0007669"/>
    <property type="project" value="UniProtKB-EC"/>
</dbReference>
<evidence type="ECO:0000256" key="1">
    <source>
        <dbReference type="ARBA" id="ARBA00022448"/>
    </source>
</evidence>
<dbReference type="SMART" id="SM00382">
    <property type="entry name" value="AAA"/>
    <property type="match status" value="1"/>
</dbReference>
<dbReference type="InterPro" id="IPR050093">
    <property type="entry name" value="ABC_SmlMolc_Importer"/>
</dbReference>
<proteinExistence type="inferred from homology"/>
<sequence length="356" mass="39763">MAEVEVLNVRKSYDGVEALRGVTLSINKNEFFSLLGPSGCGKTTLLRIIAGLERQDEGNVKIGGKIMDDVPPNKRGVGLVFQGTAIFPHLNVFDNIAFGLKMRGLSRGEIRERVKKILELMNMPFEKYAWKKSHQLSGGERQRVEIARSLVLEPKVLLLDEPLGPLDLKIRQKMQLELKRLQKRVGTTFIYVTHDQMEAFAMSDRIAVMDRGMVLQVGTPEEIYEKPLNKFVADFIGETNLIEGAFEGENIFVANGLPPITIDPSQTNGVIGKKAILSIRPERIVIGNSPDYENKLSASVIDKQFMGPYGVVKVGVLPEVLLTIHVREPQILRNIKIGDSVTICWKPSDSFVVEKR</sequence>
<dbReference type="Gene3D" id="3.40.50.300">
    <property type="entry name" value="P-loop containing nucleotide triphosphate hydrolases"/>
    <property type="match status" value="1"/>
</dbReference>
<dbReference type="InterPro" id="IPR027417">
    <property type="entry name" value="P-loop_NTPase"/>
</dbReference>
<dbReference type="PANTHER" id="PTHR42781">
    <property type="entry name" value="SPERMIDINE/PUTRESCINE IMPORT ATP-BINDING PROTEIN POTA"/>
    <property type="match status" value="1"/>
</dbReference>
<evidence type="ECO:0000256" key="5">
    <source>
        <dbReference type="ARBA" id="ARBA00038781"/>
    </source>
</evidence>